<feature type="region of interest" description="Disordered" evidence="1">
    <location>
        <begin position="1"/>
        <end position="107"/>
    </location>
</feature>
<evidence type="ECO:0000256" key="1">
    <source>
        <dbReference type="SAM" id="MobiDB-lite"/>
    </source>
</evidence>
<sequence>MQELSENIYETPTQNTKHQNGQCYYSDQDSTTIKSTKQSPPYKRQIFPRKNQGFKSNKENSLNEEVQSEEEHSYKQKASKLHNQFQKQDKYHEEDDQPDSAQEEVDKMFKDTKNQQIKQLLRNQNSHPQQSSLYNSIALQIMKAILIVIALISSLTYTIQWIASLI</sequence>
<keyword evidence="2" id="KW-1133">Transmembrane helix</keyword>
<organism evidence="3 4">
    <name type="scientific">Oxytricha trifallax</name>
    <dbReference type="NCBI Taxonomy" id="1172189"/>
    <lineage>
        <taxon>Eukaryota</taxon>
        <taxon>Sar</taxon>
        <taxon>Alveolata</taxon>
        <taxon>Ciliophora</taxon>
        <taxon>Intramacronucleata</taxon>
        <taxon>Spirotrichea</taxon>
        <taxon>Stichotrichia</taxon>
        <taxon>Sporadotrichida</taxon>
        <taxon>Oxytrichidae</taxon>
        <taxon>Oxytrichinae</taxon>
        <taxon>Oxytricha</taxon>
    </lineage>
</organism>
<protein>
    <recommendedName>
        <fullName evidence="5">Transmembrane protein</fullName>
    </recommendedName>
</protein>
<feature type="compositionally biased region" description="Polar residues" evidence="1">
    <location>
        <begin position="1"/>
        <end position="39"/>
    </location>
</feature>
<evidence type="ECO:0000313" key="3">
    <source>
        <dbReference type="EMBL" id="KEJ83114.1"/>
    </source>
</evidence>
<proteinExistence type="predicted"/>
<dbReference type="AlphaFoldDB" id="A0A073I0B0"/>
<feature type="transmembrane region" description="Helical" evidence="2">
    <location>
        <begin position="144"/>
        <end position="163"/>
    </location>
</feature>
<feature type="compositionally biased region" description="Acidic residues" evidence="1">
    <location>
        <begin position="94"/>
        <end position="103"/>
    </location>
</feature>
<evidence type="ECO:0000313" key="4">
    <source>
        <dbReference type="Proteomes" id="UP000053232"/>
    </source>
</evidence>
<evidence type="ECO:0008006" key="5">
    <source>
        <dbReference type="Google" id="ProtNLM"/>
    </source>
</evidence>
<feature type="compositionally biased region" description="Polar residues" evidence="1">
    <location>
        <begin position="53"/>
        <end position="65"/>
    </location>
</feature>
<reference evidence="4" key="1">
    <citation type="journal article" date="2014" name="Cell">
        <title>The Architecture of a Scrambled Genome Reveals Massive Levels of Genomic Rearrangement during Development.</title>
        <authorList>
            <person name="Chen X."/>
            <person name="Bracht J.R."/>
            <person name="Goldman A.D."/>
            <person name="Dolzhenko E."/>
            <person name="Clay D.M."/>
            <person name="Swart E.C."/>
            <person name="Perlman D.H."/>
            <person name="Doak T.G."/>
            <person name="Stuart A."/>
            <person name="Amemiya C.T."/>
            <person name="Sebra R.P."/>
            <person name="Landweber L.F."/>
        </authorList>
    </citation>
    <scope>NUCLEOTIDE SEQUENCE [LARGE SCALE GENOMIC DNA]</scope>
    <source>
        <strain evidence="4">JRB310</strain>
    </source>
</reference>
<dbReference type="Proteomes" id="UP000053232">
    <property type="component" value="Unassembled WGS sequence"/>
</dbReference>
<accession>A0A073I0B0</accession>
<comment type="caution">
    <text evidence="3">The sequence shown here is derived from an EMBL/GenBank/DDBJ whole genome shotgun (WGS) entry which is preliminary data.</text>
</comment>
<evidence type="ECO:0000256" key="2">
    <source>
        <dbReference type="SAM" id="Phobius"/>
    </source>
</evidence>
<keyword evidence="4" id="KW-1185">Reference proteome</keyword>
<keyword evidence="2" id="KW-0812">Transmembrane</keyword>
<gene>
    <name evidence="3" type="ORF">OXYTRIMIC_434</name>
</gene>
<keyword evidence="2" id="KW-0472">Membrane</keyword>
<dbReference type="EMBL" id="ARYC01000300">
    <property type="protein sequence ID" value="KEJ83114.1"/>
    <property type="molecule type" value="Genomic_DNA"/>
</dbReference>
<name>A0A073I0B0_9SPIT</name>